<gene>
    <name evidence="5" type="ORF">E5351_07280</name>
</gene>
<evidence type="ECO:0000259" key="4">
    <source>
        <dbReference type="Pfam" id="PF03816"/>
    </source>
</evidence>
<organism evidence="5 6">
    <name type="scientific">Lactobacillus intestinalis</name>
    <dbReference type="NCBI Taxonomy" id="151781"/>
    <lineage>
        <taxon>Bacteria</taxon>
        <taxon>Bacillati</taxon>
        <taxon>Bacillota</taxon>
        <taxon>Bacilli</taxon>
        <taxon>Lactobacillales</taxon>
        <taxon>Lactobacillaceae</taxon>
        <taxon>Lactobacillus</taxon>
    </lineage>
</organism>
<dbReference type="NCBIfam" id="TIGR00350">
    <property type="entry name" value="lytR_cpsA_psr"/>
    <property type="match status" value="1"/>
</dbReference>
<dbReference type="RefSeq" id="WP_004040371.1">
    <property type="nucleotide sequence ID" value="NZ_AQFR02000003.1"/>
</dbReference>
<dbReference type="Gene3D" id="3.40.630.190">
    <property type="entry name" value="LCP protein"/>
    <property type="match status" value="1"/>
</dbReference>
<reference evidence="5 6" key="1">
    <citation type="submission" date="2019-04" db="EMBL/GenBank/DDBJ databases">
        <title>Microbes associate with the intestines of laboratory mice.</title>
        <authorList>
            <person name="Navarre W."/>
            <person name="Wong E."/>
            <person name="Huang K."/>
            <person name="Tropini C."/>
            <person name="Ng K."/>
            <person name="Yu B."/>
        </authorList>
    </citation>
    <scope>NUCLEOTIDE SEQUENCE [LARGE SCALE GENOMIC DNA]</scope>
    <source>
        <strain evidence="5 6">NM61_E11</strain>
    </source>
</reference>
<feature type="transmembrane region" description="Helical" evidence="3">
    <location>
        <begin position="39"/>
        <end position="63"/>
    </location>
</feature>
<dbReference type="PANTHER" id="PTHR33392">
    <property type="entry name" value="POLYISOPRENYL-TEICHOIC ACID--PEPTIDOGLYCAN TEICHOIC ACID TRANSFERASE TAGU"/>
    <property type="match status" value="1"/>
</dbReference>
<keyword evidence="3" id="KW-0812">Transmembrane</keyword>
<dbReference type="Pfam" id="PF03816">
    <property type="entry name" value="LytR_cpsA_psr"/>
    <property type="match status" value="1"/>
</dbReference>
<accession>A0A4S2BG07</accession>
<keyword evidence="3" id="KW-0472">Membrane</keyword>
<comment type="caution">
    <text evidence="5">The sequence shown here is derived from an EMBL/GenBank/DDBJ whole genome shotgun (WGS) entry which is preliminary data.</text>
</comment>
<proteinExistence type="inferred from homology"/>
<feature type="region of interest" description="Disordered" evidence="2">
    <location>
        <begin position="373"/>
        <end position="425"/>
    </location>
</feature>
<evidence type="ECO:0000256" key="2">
    <source>
        <dbReference type="SAM" id="MobiDB-lite"/>
    </source>
</evidence>
<feature type="domain" description="Cell envelope-related transcriptional attenuator" evidence="4">
    <location>
        <begin position="108"/>
        <end position="255"/>
    </location>
</feature>
<evidence type="ECO:0000313" key="6">
    <source>
        <dbReference type="Proteomes" id="UP000309117"/>
    </source>
</evidence>
<dbReference type="EMBL" id="SRYV01000012">
    <property type="protein sequence ID" value="TGY13559.1"/>
    <property type="molecule type" value="Genomic_DNA"/>
</dbReference>
<dbReference type="InterPro" id="IPR050922">
    <property type="entry name" value="LytR/CpsA/Psr_CW_biosynth"/>
</dbReference>
<keyword evidence="3" id="KW-1133">Transmembrane helix</keyword>
<feature type="compositionally biased region" description="Low complexity" evidence="2">
    <location>
        <begin position="382"/>
        <end position="396"/>
    </location>
</feature>
<dbReference type="PANTHER" id="PTHR33392:SF6">
    <property type="entry name" value="POLYISOPRENYL-TEICHOIC ACID--PEPTIDOGLYCAN TEICHOIC ACID TRANSFERASE TAGU"/>
    <property type="match status" value="1"/>
</dbReference>
<sequence length="425" mass="47514">MDPNSENRENYRSRRSGLNLHRNRVFAASKSSFKQGNTFIRFIGLLVLIVAGCGVAWGAHMYFSVHNAIDNASGNTSATSGKIAAKQPISVLILGVDQGIEGRHDQGNSDTLILATANPQKNKATMTSIPRDTLVDVLGEPGNKYFMFRVNSAYEVGGNKAAVKTVSTMLNVPINYYLEVNMKALKSLVDAVGGVDVQVPFSFSYDWCDFHKGKQHLNGRHAVAYVRMRKEDPRGDYGRQLRQRQVIEAVAQKAMSVNTIRNYRKLVEIFDKYVKTNLTFNDMFALAMNYRGCMNNLDSGYIQGHDAWVNGSSIQVASTKELQKTSDKIRTNLDLDKETLDNEETRQNELNELHNHINWKDPNAFTNYQIFDANSDTPQTRNSTSSSSTTSSSSNSEAYYSGNSETNQNSKTTKSKKSNTWSIFK</sequence>
<evidence type="ECO:0000256" key="3">
    <source>
        <dbReference type="SAM" id="Phobius"/>
    </source>
</evidence>
<dbReference type="InterPro" id="IPR004474">
    <property type="entry name" value="LytR_CpsA_psr"/>
</dbReference>
<evidence type="ECO:0000256" key="1">
    <source>
        <dbReference type="ARBA" id="ARBA00006068"/>
    </source>
</evidence>
<dbReference type="Proteomes" id="UP000309117">
    <property type="component" value="Unassembled WGS sequence"/>
</dbReference>
<protein>
    <submittedName>
        <fullName evidence="5">LytR family transcriptional regulator</fullName>
    </submittedName>
</protein>
<evidence type="ECO:0000313" key="5">
    <source>
        <dbReference type="EMBL" id="TGY13559.1"/>
    </source>
</evidence>
<name>A0A4S2BG07_9LACO</name>
<feature type="compositionally biased region" description="Low complexity" evidence="2">
    <location>
        <begin position="403"/>
        <end position="412"/>
    </location>
</feature>
<dbReference type="AlphaFoldDB" id="A0A4S2BG07"/>
<comment type="similarity">
    <text evidence="1">Belongs to the LytR/CpsA/Psr (LCP) family.</text>
</comment>